<sequence>MEVRAFIMSQLIEFPSPYGVSFILMKDFEISSAQACRNVSVSLWSIIHSYLMLVYINTF</sequence>
<accession>D6LG15</accession>
<dbReference type="EMBL" id="GG770381">
    <property type="protein sequence ID" value="EFG29100.2"/>
    <property type="molecule type" value="Genomic_DNA"/>
</dbReference>
<gene>
    <name evidence="1" type="ORF">HMPREF0400_00664</name>
</gene>
<evidence type="ECO:0000313" key="2">
    <source>
        <dbReference type="Proteomes" id="UP000003964"/>
    </source>
</evidence>
<reference evidence="1 2" key="1">
    <citation type="submission" date="2010-03" db="EMBL/GenBank/DDBJ databases">
        <title>The Genome Sequence of Fusobacterium sp. 1_1_41FAA.</title>
        <authorList>
            <consortium name="The Broad Institute Genome Sequencing Platform"/>
            <person name="Ward D."/>
            <person name="Earl A."/>
            <person name="Feldgarden M."/>
            <person name="Gevers D."/>
            <person name="Young S.K."/>
            <person name="Zeng Q."/>
            <person name="Koehrsen M."/>
            <person name="Alvarado L."/>
            <person name="Berlin A."/>
            <person name="Borenstein D."/>
            <person name="Chapman S."/>
            <person name="Chen Z."/>
            <person name="Engels R."/>
            <person name="Freedman E."/>
            <person name="Gellesch M."/>
            <person name="Goldberg J."/>
            <person name="Griggs A."/>
            <person name="Gujja S."/>
            <person name="Heilman E."/>
            <person name="Heiman D."/>
            <person name="Hepburn T."/>
            <person name="Howarth C."/>
            <person name="Jen D."/>
            <person name="Larson L."/>
            <person name="Mehta T."/>
            <person name="Park D."/>
            <person name="Pearson M."/>
            <person name="Richards J."/>
            <person name="Roberts A."/>
            <person name="Saif S."/>
            <person name="Shea T."/>
            <person name="Shenoy N."/>
            <person name="Sisk P."/>
            <person name="Stolte C."/>
            <person name="Sykes S."/>
            <person name="Walk T."/>
            <person name="White J."/>
            <person name="Yandava C."/>
            <person name="Strauss J.C."/>
            <person name="Ambrose C.E."/>
            <person name="Allen-Vercoe E."/>
            <person name="Haas B."/>
            <person name="Henn M.R."/>
            <person name="Nusbaum C."/>
            <person name="Birren B."/>
        </authorList>
    </citation>
    <scope>NUCLEOTIDE SEQUENCE [LARGE SCALE GENOMIC DNA]</scope>
    <source>
        <strain evidence="1 2">1_1_41FAA</strain>
    </source>
</reference>
<name>D6LG15_9FUSO</name>
<evidence type="ECO:0000313" key="1">
    <source>
        <dbReference type="EMBL" id="EFG29100.2"/>
    </source>
</evidence>
<proteinExistence type="predicted"/>
<protein>
    <submittedName>
        <fullName evidence="1">Uncharacterized protein</fullName>
    </submittedName>
</protein>
<organism evidence="1 2">
    <name type="scientific">Fusobacterium periodonticum 1_1_41FAA</name>
    <dbReference type="NCBI Taxonomy" id="469621"/>
    <lineage>
        <taxon>Bacteria</taxon>
        <taxon>Fusobacteriati</taxon>
        <taxon>Fusobacteriota</taxon>
        <taxon>Fusobacteriia</taxon>
        <taxon>Fusobacteriales</taxon>
        <taxon>Fusobacteriaceae</taxon>
        <taxon>Fusobacterium</taxon>
    </lineage>
</organism>
<dbReference type="Proteomes" id="UP000003964">
    <property type="component" value="Unassembled WGS sequence"/>
</dbReference>
<dbReference type="AlphaFoldDB" id="D6LG15"/>